<evidence type="ECO:0000256" key="5">
    <source>
        <dbReference type="ARBA" id="ARBA00022801"/>
    </source>
</evidence>
<keyword evidence="5" id="KW-0378">Hydrolase</keyword>
<feature type="domain" description="Protein N-terminal glutamine amidohydrolase alpha beta roll" evidence="9">
    <location>
        <begin position="7"/>
        <end position="199"/>
    </location>
</feature>
<feature type="compositionally biased region" description="Pro residues" evidence="8">
    <location>
        <begin position="148"/>
        <end position="164"/>
    </location>
</feature>
<dbReference type="Gene3D" id="3.10.620.10">
    <property type="entry name" value="Protein N-terminal glutamine amidohydrolase, alpha beta roll"/>
    <property type="match status" value="1"/>
</dbReference>
<evidence type="ECO:0000256" key="6">
    <source>
        <dbReference type="ARBA" id="ARBA00029677"/>
    </source>
</evidence>
<dbReference type="Proteomes" id="UP000031599">
    <property type="component" value="Unassembled WGS sequence"/>
</dbReference>
<evidence type="ECO:0000256" key="4">
    <source>
        <dbReference type="ARBA" id="ARBA00021247"/>
    </source>
</evidence>
<dbReference type="GO" id="GO:0005829">
    <property type="term" value="C:cytosol"/>
    <property type="evidence" value="ECO:0007669"/>
    <property type="project" value="TreeGrafter"/>
</dbReference>
<evidence type="ECO:0000256" key="1">
    <source>
        <dbReference type="ARBA" id="ARBA00008985"/>
    </source>
</evidence>
<dbReference type="InterPro" id="IPR039733">
    <property type="entry name" value="NTAQ1"/>
</dbReference>
<evidence type="ECO:0000313" key="10">
    <source>
        <dbReference type="EMBL" id="KIG14195.1"/>
    </source>
</evidence>
<feature type="region of interest" description="Disordered" evidence="8">
    <location>
        <begin position="135"/>
        <end position="183"/>
    </location>
</feature>
<comment type="subunit">
    <text evidence="2">Monomer.</text>
</comment>
<dbReference type="GO" id="GO:0070773">
    <property type="term" value="F:protein-N-terminal glutamine amidohydrolase activity"/>
    <property type="evidence" value="ECO:0007669"/>
    <property type="project" value="UniProtKB-EC"/>
</dbReference>
<feature type="compositionally biased region" description="Basic and acidic residues" evidence="8">
    <location>
        <begin position="174"/>
        <end position="183"/>
    </location>
</feature>
<dbReference type="Pfam" id="PF09764">
    <property type="entry name" value="Nt_Gln_amidase"/>
    <property type="match status" value="1"/>
</dbReference>
<evidence type="ECO:0000256" key="3">
    <source>
        <dbReference type="ARBA" id="ARBA00012718"/>
    </source>
</evidence>
<dbReference type="AlphaFoldDB" id="A0A0C2CX69"/>
<dbReference type="EC" id="3.5.1.122" evidence="3"/>
<name>A0A0C2CX69_9BACT</name>
<sequence>MSQAPAYCPFYCEENIWQLCADERGRLAGGGERRVLIISNPARRVAMWGQRTSPDPTLPVAWDYHVIMLVERPEGWEAWDLDAAGPTPRPAAQWLEDSFHGIGLLPPEFAPRFRMVTCADYRRYLRSDRRHMRGPEGNSILRRLPAQSPHPPAGDWVQPPPSWPPIMGELPPGTHDDGSNLDRFLDSEDSEFIGELLDLPGLRRWLAQSGAVDRA</sequence>
<evidence type="ECO:0000256" key="7">
    <source>
        <dbReference type="ARBA" id="ARBA00048768"/>
    </source>
</evidence>
<evidence type="ECO:0000256" key="8">
    <source>
        <dbReference type="SAM" id="MobiDB-lite"/>
    </source>
</evidence>
<comment type="catalytic activity">
    <reaction evidence="7">
        <text>N-terminal L-glutaminyl-[protein] + H2O = N-terminal L-glutamyl-[protein] + NH4(+)</text>
        <dbReference type="Rhea" id="RHEA:50680"/>
        <dbReference type="Rhea" id="RHEA-COMP:12668"/>
        <dbReference type="Rhea" id="RHEA-COMP:12777"/>
        <dbReference type="ChEBI" id="CHEBI:15377"/>
        <dbReference type="ChEBI" id="CHEBI:28938"/>
        <dbReference type="ChEBI" id="CHEBI:64721"/>
        <dbReference type="ChEBI" id="CHEBI:64722"/>
        <dbReference type="EC" id="3.5.1.122"/>
    </reaction>
</comment>
<dbReference type="InterPro" id="IPR037132">
    <property type="entry name" value="N_Gln_amidohydro_ab_roll_sf"/>
</dbReference>
<organism evidence="10 11">
    <name type="scientific">Enhygromyxa salina</name>
    <dbReference type="NCBI Taxonomy" id="215803"/>
    <lineage>
        <taxon>Bacteria</taxon>
        <taxon>Pseudomonadati</taxon>
        <taxon>Myxococcota</taxon>
        <taxon>Polyangia</taxon>
        <taxon>Nannocystales</taxon>
        <taxon>Nannocystaceae</taxon>
        <taxon>Enhygromyxa</taxon>
    </lineage>
</organism>
<comment type="caution">
    <text evidence="10">The sequence shown here is derived from an EMBL/GenBank/DDBJ whole genome shotgun (WGS) entry which is preliminary data.</text>
</comment>
<proteinExistence type="inferred from homology"/>
<dbReference type="PANTHER" id="PTHR13035">
    <property type="entry name" value="PROTEIN N-TERMINAL GLUTAMINE AMIDOHYDROLASE"/>
    <property type="match status" value="1"/>
</dbReference>
<protein>
    <recommendedName>
        <fullName evidence="4">Protein N-terminal glutamine amidohydrolase</fullName>
        <ecNumber evidence="3">3.5.1.122</ecNumber>
    </recommendedName>
    <alternativeName>
        <fullName evidence="6">Protein NH2-terminal glutamine deamidase</fullName>
    </alternativeName>
</protein>
<evidence type="ECO:0000313" key="11">
    <source>
        <dbReference type="Proteomes" id="UP000031599"/>
    </source>
</evidence>
<gene>
    <name evidence="10" type="ORF">DB30_07053</name>
</gene>
<dbReference type="EMBL" id="JMCC02000077">
    <property type="protein sequence ID" value="KIG14195.1"/>
    <property type="molecule type" value="Genomic_DNA"/>
</dbReference>
<dbReference type="InterPro" id="IPR023128">
    <property type="entry name" value="Prot_N_Gln_amidohydro_ab_roll"/>
</dbReference>
<reference evidence="10 11" key="1">
    <citation type="submission" date="2014-12" db="EMBL/GenBank/DDBJ databases">
        <title>Genome assembly of Enhygromyxa salina DSM 15201.</title>
        <authorList>
            <person name="Sharma G."/>
            <person name="Subramanian S."/>
        </authorList>
    </citation>
    <scope>NUCLEOTIDE SEQUENCE [LARGE SCALE GENOMIC DNA]</scope>
    <source>
        <strain evidence="10 11">DSM 15201</strain>
    </source>
</reference>
<comment type="similarity">
    <text evidence="1">Belongs to the NTAQ1 family.</text>
</comment>
<dbReference type="GO" id="GO:0008418">
    <property type="term" value="F:protein-N-terminal asparagine amidohydrolase activity"/>
    <property type="evidence" value="ECO:0007669"/>
    <property type="project" value="InterPro"/>
</dbReference>
<dbReference type="RefSeq" id="WP_052554178.1">
    <property type="nucleotide sequence ID" value="NZ_JMCC02000077.1"/>
</dbReference>
<dbReference type="PANTHER" id="PTHR13035:SF0">
    <property type="entry name" value="PROTEIN N-TERMINAL GLUTAMINE AMIDOHYDROLASE"/>
    <property type="match status" value="1"/>
</dbReference>
<evidence type="ECO:0000259" key="9">
    <source>
        <dbReference type="Pfam" id="PF09764"/>
    </source>
</evidence>
<evidence type="ECO:0000256" key="2">
    <source>
        <dbReference type="ARBA" id="ARBA00011245"/>
    </source>
</evidence>
<accession>A0A0C2CX69</accession>